<keyword evidence="6 13" id="KW-0547">Nucleotide-binding</keyword>
<dbReference type="Gene3D" id="3.40.1190.10">
    <property type="entry name" value="Mur-like, catalytic domain"/>
    <property type="match status" value="1"/>
</dbReference>
<dbReference type="Pfam" id="PF07478">
    <property type="entry name" value="Dala_Dala_lig_C"/>
    <property type="match status" value="1"/>
</dbReference>
<evidence type="ECO:0000256" key="2">
    <source>
        <dbReference type="ARBA" id="ARBA00004752"/>
    </source>
</evidence>
<dbReference type="InterPro" id="IPR036615">
    <property type="entry name" value="Mur_ligase_C_dom_sf"/>
</dbReference>
<dbReference type="Pfam" id="PF02875">
    <property type="entry name" value="Mur_ligase_C"/>
    <property type="match status" value="1"/>
</dbReference>
<dbReference type="InterPro" id="IPR036565">
    <property type="entry name" value="Mur-like_cat_sf"/>
</dbReference>
<evidence type="ECO:0000256" key="13">
    <source>
        <dbReference type="HAMAP-Rule" id="MF_00046"/>
    </source>
</evidence>
<keyword evidence="9 14" id="KW-0573">Peptidoglycan synthesis</keyword>
<proteinExistence type="inferred from homology"/>
<dbReference type="InterPro" id="IPR050061">
    <property type="entry name" value="MurCDEF_pg_biosynth"/>
</dbReference>
<comment type="similarity">
    <text evidence="13">Belongs to the MurCDEF family.</text>
</comment>
<evidence type="ECO:0000313" key="16">
    <source>
        <dbReference type="EMBL" id="SDN01754.1"/>
    </source>
</evidence>
<dbReference type="InterPro" id="IPR013221">
    <property type="entry name" value="Mur_ligase_cen"/>
</dbReference>
<keyword evidence="17" id="KW-1185">Reference proteome</keyword>
<dbReference type="GO" id="GO:0008763">
    <property type="term" value="F:UDP-N-acetylmuramate-L-alanine ligase activity"/>
    <property type="evidence" value="ECO:0007669"/>
    <property type="project" value="UniProtKB-UniRule"/>
</dbReference>
<comment type="catalytic activity">
    <reaction evidence="12 13">
        <text>UDP-N-acetyl-alpha-D-muramate + L-alanine + ATP = UDP-N-acetyl-alpha-D-muramoyl-L-alanine + ADP + phosphate + H(+)</text>
        <dbReference type="Rhea" id="RHEA:23372"/>
        <dbReference type="ChEBI" id="CHEBI:15378"/>
        <dbReference type="ChEBI" id="CHEBI:30616"/>
        <dbReference type="ChEBI" id="CHEBI:43474"/>
        <dbReference type="ChEBI" id="CHEBI:57972"/>
        <dbReference type="ChEBI" id="CHEBI:70757"/>
        <dbReference type="ChEBI" id="CHEBI:83898"/>
        <dbReference type="ChEBI" id="CHEBI:456216"/>
        <dbReference type="EC" id="6.3.2.8"/>
    </reaction>
</comment>
<dbReference type="PANTHER" id="PTHR43445">
    <property type="entry name" value="UDP-N-ACETYLMURAMATE--L-ALANINE LIGASE-RELATED"/>
    <property type="match status" value="1"/>
</dbReference>
<dbReference type="SUPFAM" id="SSF56059">
    <property type="entry name" value="Glutathione synthetase ATP-binding domain-like"/>
    <property type="match status" value="1"/>
</dbReference>
<dbReference type="Proteomes" id="UP000199309">
    <property type="component" value="Unassembled WGS sequence"/>
</dbReference>
<dbReference type="PANTHER" id="PTHR43445:SF3">
    <property type="entry name" value="UDP-N-ACETYLMURAMATE--L-ALANINE LIGASE"/>
    <property type="match status" value="1"/>
</dbReference>
<dbReference type="SUPFAM" id="SSF53244">
    <property type="entry name" value="MurD-like peptide ligases, peptide-binding domain"/>
    <property type="match status" value="1"/>
</dbReference>
<dbReference type="OrthoDB" id="9804126at2"/>
<dbReference type="EMBL" id="FNHQ01000020">
    <property type="protein sequence ID" value="SDN01754.1"/>
    <property type="molecule type" value="Genomic_DNA"/>
</dbReference>
<dbReference type="PROSITE" id="PS00843">
    <property type="entry name" value="DALA_DALA_LIGASE_1"/>
    <property type="match status" value="1"/>
</dbReference>
<evidence type="ECO:0000256" key="6">
    <source>
        <dbReference type="ARBA" id="ARBA00022741"/>
    </source>
</evidence>
<dbReference type="SUPFAM" id="SSF51984">
    <property type="entry name" value="MurCD N-terminal domain"/>
    <property type="match status" value="1"/>
</dbReference>
<dbReference type="GO" id="GO:0046872">
    <property type="term" value="F:metal ion binding"/>
    <property type="evidence" value="ECO:0007669"/>
    <property type="project" value="InterPro"/>
</dbReference>
<protein>
    <recommendedName>
        <fullName evidence="13 14">Multifunctional fusion protein</fullName>
    </recommendedName>
    <domain>
        <recommendedName>
            <fullName evidence="14">D-alanine--D-alanine ligase</fullName>
            <ecNumber evidence="14">6.3.2.4</ecNumber>
        </recommendedName>
        <alternativeName>
            <fullName evidence="14">D-Ala-D-Ala ligase</fullName>
        </alternativeName>
        <alternativeName>
            <fullName evidence="14">D-alanylalanine synthetase</fullName>
        </alternativeName>
    </domain>
    <domain>
        <recommendedName>
            <fullName evidence="13">UDP-N-acetylmuramate--L-alanine ligase</fullName>
            <ecNumber evidence="13">6.3.2.8</ecNumber>
        </recommendedName>
        <alternativeName>
            <fullName evidence="13">UDP-N-acetylmuramoyl-L-alanine synthetase</fullName>
        </alternativeName>
    </domain>
</protein>
<dbReference type="GO" id="GO:0005737">
    <property type="term" value="C:cytoplasm"/>
    <property type="evidence" value="ECO:0007669"/>
    <property type="project" value="UniProtKB-SubCell"/>
</dbReference>
<dbReference type="InterPro" id="IPR004101">
    <property type="entry name" value="Mur_ligase_C"/>
</dbReference>
<evidence type="ECO:0000256" key="10">
    <source>
        <dbReference type="ARBA" id="ARBA00023306"/>
    </source>
</evidence>
<dbReference type="STRING" id="349095.SAMN05660299_01943"/>
<dbReference type="InterPro" id="IPR013815">
    <property type="entry name" value="ATP_grasp_subdomain_1"/>
</dbReference>
<dbReference type="InterPro" id="IPR005758">
    <property type="entry name" value="UDP-N-AcMur_Ala_ligase_MurC"/>
</dbReference>
<keyword evidence="3 14" id="KW-0963">Cytoplasm</keyword>
<dbReference type="GO" id="GO:0071555">
    <property type="term" value="P:cell wall organization"/>
    <property type="evidence" value="ECO:0007669"/>
    <property type="project" value="UniProtKB-KW"/>
</dbReference>
<comment type="catalytic activity">
    <reaction evidence="14">
        <text>2 D-alanine + ATP = D-alanyl-D-alanine + ADP + phosphate + H(+)</text>
        <dbReference type="Rhea" id="RHEA:11224"/>
        <dbReference type="ChEBI" id="CHEBI:15378"/>
        <dbReference type="ChEBI" id="CHEBI:30616"/>
        <dbReference type="ChEBI" id="CHEBI:43474"/>
        <dbReference type="ChEBI" id="CHEBI:57416"/>
        <dbReference type="ChEBI" id="CHEBI:57822"/>
        <dbReference type="ChEBI" id="CHEBI:456216"/>
        <dbReference type="EC" id="6.3.2.4"/>
    </reaction>
</comment>
<dbReference type="InterPro" id="IPR011127">
    <property type="entry name" value="Dala_Dala_lig_N"/>
</dbReference>
<name>A0A1G9XYC8_9FIRM</name>
<keyword evidence="11 14" id="KW-0961">Cell wall biogenesis/degradation</keyword>
<feature type="binding site" evidence="13">
    <location>
        <begin position="112"/>
        <end position="118"/>
    </location>
    <ligand>
        <name>ATP</name>
        <dbReference type="ChEBI" id="CHEBI:30616"/>
    </ligand>
</feature>
<evidence type="ECO:0000256" key="14">
    <source>
        <dbReference type="HAMAP-Rule" id="MF_00047"/>
    </source>
</evidence>
<dbReference type="SUPFAM" id="SSF52440">
    <property type="entry name" value="PreATP-grasp domain"/>
    <property type="match status" value="1"/>
</dbReference>
<dbReference type="PROSITE" id="PS50975">
    <property type="entry name" value="ATP_GRASP"/>
    <property type="match status" value="1"/>
</dbReference>
<dbReference type="SUPFAM" id="SSF53623">
    <property type="entry name" value="MurD-like peptide ligases, catalytic domain"/>
    <property type="match status" value="1"/>
</dbReference>
<dbReference type="InterPro" id="IPR000713">
    <property type="entry name" value="Mur_ligase_N"/>
</dbReference>
<comment type="function">
    <text evidence="14">Cell wall formation.</text>
</comment>
<dbReference type="GO" id="GO:0005524">
    <property type="term" value="F:ATP binding"/>
    <property type="evidence" value="ECO:0007669"/>
    <property type="project" value="UniProtKB-UniRule"/>
</dbReference>
<evidence type="ECO:0000259" key="15">
    <source>
        <dbReference type="PROSITE" id="PS50975"/>
    </source>
</evidence>
<dbReference type="InterPro" id="IPR005905">
    <property type="entry name" value="D_ala_D_ala"/>
</dbReference>
<reference evidence="16 17" key="1">
    <citation type="submission" date="2016-10" db="EMBL/GenBank/DDBJ databases">
        <authorList>
            <person name="de Groot N.N."/>
        </authorList>
    </citation>
    <scope>NUCLEOTIDE SEQUENCE [LARGE SCALE GENOMIC DNA]</scope>
    <source>
        <strain evidence="16 17">DSM 16981</strain>
    </source>
</reference>
<dbReference type="Gene3D" id="3.40.50.720">
    <property type="entry name" value="NAD(P)-binding Rossmann-like Domain"/>
    <property type="match status" value="1"/>
</dbReference>
<dbReference type="UniPathway" id="UPA00219"/>
<evidence type="ECO:0000256" key="7">
    <source>
        <dbReference type="ARBA" id="ARBA00022840"/>
    </source>
</evidence>
<keyword evidence="7 13" id="KW-0067">ATP-binding</keyword>
<dbReference type="Gene3D" id="3.40.50.20">
    <property type="match status" value="1"/>
</dbReference>
<feature type="domain" description="ATP-grasp" evidence="15">
    <location>
        <begin position="567"/>
        <end position="766"/>
    </location>
</feature>
<dbReference type="EC" id="6.3.2.8" evidence="13"/>
<dbReference type="EC" id="6.3.2.4" evidence="14"/>
<evidence type="ECO:0000256" key="8">
    <source>
        <dbReference type="ARBA" id="ARBA00022960"/>
    </source>
</evidence>
<keyword evidence="5 13" id="KW-0132">Cell division</keyword>
<comment type="pathway">
    <text evidence="2 14">Cell wall biogenesis; peptidoglycan biosynthesis.</text>
</comment>
<dbReference type="NCBIfam" id="TIGR01205">
    <property type="entry name" value="D_ala_D_alaTIGR"/>
    <property type="match status" value="1"/>
</dbReference>
<comment type="subcellular location">
    <subcellularLocation>
        <location evidence="1 14">Cytoplasm</location>
    </subcellularLocation>
</comment>
<evidence type="ECO:0000256" key="1">
    <source>
        <dbReference type="ARBA" id="ARBA00004496"/>
    </source>
</evidence>
<dbReference type="InterPro" id="IPR016185">
    <property type="entry name" value="PreATP-grasp_dom_sf"/>
</dbReference>
<dbReference type="GO" id="GO:0009252">
    <property type="term" value="P:peptidoglycan biosynthetic process"/>
    <property type="evidence" value="ECO:0007669"/>
    <property type="project" value="UniProtKB-UniRule"/>
</dbReference>
<dbReference type="HAMAP" id="MF_00047">
    <property type="entry name" value="Dala_Dala_lig"/>
    <property type="match status" value="1"/>
</dbReference>
<keyword evidence="10 13" id="KW-0131">Cell cycle</keyword>
<gene>
    <name evidence="14" type="primary">ddl</name>
    <name evidence="13" type="synonym">murC</name>
    <name evidence="16" type="ORF">SAMN05660299_01943</name>
</gene>
<dbReference type="Gene3D" id="3.90.190.20">
    <property type="entry name" value="Mur ligase, C-terminal domain"/>
    <property type="match status" value="1"/>
</dbReference>
<dbReference type="Pfam" id="PF01820">
    <property type="entry name" value="Dala_Dala_lig_N"/>
    <property type="match status" value="1"/>
</dbReference>
<sequence length="773" mass="84104">MLNTVKKVHFIGIAGAGMRAIANVLLQKGYYISGSDVKQSAITERFAQQGARICIGQKPENLQDAELVVVSSAIHEDNVELQEAHRRNIPVIHRSDALLDIMSWGKGIAIAGAHGKTTTSSMLGQIFVEGGTDPTVVIGGEVDYLHANSVLGKGEYVIAEADESDGSFVKFNPYIAVVTNIDADHMDHYGSLDNVINAFKVFIQKLDPKEGMAVLCFDNEHIRNLAPALNRRYISYGIENQADYTADHIHYEKGRLCFDVYHHDKKMGTMNLFVPGRHNVLNTLAAVAVADACGIPFEKISEAMSHFHGAKRRFQTKGYVGDVWVVDDYGHHPAEINATLTAAKDIGTHRIVCVFQPHRYTRTQLLVDRFGGAFKNADLLIVTDIYSAGETPIPNVTGEIIANKVVETTGQEVLYIPNKEDVVEYLKKFAQPKEMIITMGAGDIYRVGEQYIAESSGEDTSNIDVKTKKIAVVVGGPSTEAAVSRNTGGAIAKALISKGYQVTVMELNPHMLAQQLIDEKIDIVFNALHGRYGEDGLIQGLCEMMGIPYTGSGVMASAVGMNKVMSKCAFQGAGIATAPFSYYFENQGLDTIAEDITKRFGFPVVIKSAGQGSSIGTVIVDAQTKVKSALVEAFKYGKSLIAESFIDGDEFTVAVMDNMVFPVIQIVSSTGKYDYYSKYTPGVTKHLCPAPISENLTKKMQDLAMQVFHLCHCNGVARVDFMTDAGENPFVLEINTVPGMTSTSLVPDAARAMGISFEELCENILLEAAVGKF</sequence>
<dbReference type="AlphaFoldDB" id="A0A1G9XYC8"/>
<evidence type="ECO:0000256" key="3">
    <source>
        <dbReference type="ARBA" id="ARBA00022490"/>
    </source>
</evidence>
<dbReference type="NCBIfam" id="NF002378">
    <property type="entry name" value="PRK01372.1"/>
    <property type="match status" value="1"/>
</dbReference>
<dbReference type="GO" id="GO:0008360">
    <property type="term" value="P:regulation of cell shape"/>
    <property type="evidence" value="ECO:0007669"/>
    <property type="project" value="UniProtKB-KW"/>
</dbReference>
<dbReference type="Gene3D" id="3.30.1490.20">
    <property type="entry name" value="ATP-grasp fold, A domain"/>
    <property type="match status" value="1"/>
</dbReference>
<evidence type="ECO:0000256" key="5">
    <source>
        <dbReference type="ARBA" id="ARBA00022618"/>
    </source>
</evidence>
<evidence type="ECO:0000256" key="12">
    <source>
        <dbReference type="ARBA" id="ARBA00047833"/>
    </source>
</evidence>
<organism evidence="16 17">
    <name type="scientific">Megasphaera paucivorans</name>
    <dbReference type="NCBI Taxonomy" id="349095"/>
    <lineage>
        <taxon>Bacteria</taxon>
        <taxon>Bacillati</taxon>
        <taxon>Bacillota</taxon>
        <taxon>Negativicutes</taxon>
        <taxon>Veillonellales</taxon>
        <taxon>Veillonellaceae</taxon>
        <taxon>Megasphaera</taxon>
    </lineage>
</organism>
<dbReference type="GO" id="GO:0008716">
    <property type="term" value="F:D-alanine-D-alanine ligase activity"/>
    <property type="evidence" value="ECO:0007669"/>
    <property type="project" value="UniProtKB-UniRule"/>
</dbReference>
<comment type="similarity">
    <text evidence="14">Belongs to the D-alanine--D-alanine ligase family.</text>
</comment>
<evidence type="ECO:0000313" key="17">
    <source>
        <dbReference type="Proteomes" id="UP000199309"/>
    </source>
</evidence>
<dbReference type="Pfam" id="PF01225">
    <property type="entry name" value="Mur_ligase"/>
    <property type="match status" value="1"/>
</dbReference>
<dbReference type="GO" id="GO:0051301">
    <property type="term" value="P:cell division"/>
    <property type="evidence" value="ECO:0007669"/>
    <property type="project" value="UniProtKB-KW"/>
</dbReference>
<accession>A0A1G9XYC8</accession>
<evidence type="ECO:0000256" key="4">
    <source>
        <dbReference type="ARBA" id="ARBA00022598"/>
    </source>
</evidence>
<dbReference type="InterPro" id="IPR000291">
    <property type="entry name" value="D-Ala_lig_Van_CS"/>
</dbReference>
<keyword evidence="4 14" id="KW-0436">Ligase</keyword>
<evidence type="ECO:0000256" key="9">
    <source>
        <dbReference type="ARBA" id="ARBA00022984"/>
    </source>
</evidence>
<dbReference type="Gene3D" id="3.30.470.20">
    <property type="entry name" value="ATP-grasp fold, B domain"/>
    <property type="match status" value="1"/>
</dbReference>
<dbReference type="NCBIfam" id="TIGR01082">
    <property type="entry name" value="murC"/>
    <property type="match status" value="1"/>
</dbReference>
<keyword evidence="8 14" id="KW-0133">Cell shape</keyword>
<evidence type="ECO:0000256" key="11">
    <source>
        <dbReference type="ARBA" id="ARBA00023316"/>
    </source>
</evidence>
<dbReference type="InterPro" id="IPR011095">
    <property type="entry name" value="Dala_Dala_lig_C"/>
</dbReference>
<dbReference type="Pfam" id="PF08245">
    <property type="entry name" value="Mur_ligase_M"/>
    <property type="match status" value="1"/>
</dbReference>
<dbReference type="HAMAP" id="MF_00046">
    <property type="entry name" value="MurC"/>
    <property type="match status" value="1"/>
</dbReference>
<dbReference type="InterPro" id="IPR011761">
    <property type="entry name" value="ATP-grasp"/>
</dbReference>